<name>A0A560GNH9_9PROT</name>
<evidence type="ECO:0000256" key="1">
    <source>
        <dbReference type="ARBA" id="ARBA00022729"/>
    </source>
</evidence>
<evidence type="ECO:0000313" key="4">
    <source>
        <dbReference type="Proteomes" id="UP000315751"/>
    </source>
</evidence>
<feature type="domain" description="ASPIC/UnbV" evidence="2">
    <location>
        <begin position="407"/>
        <end position="467"/>
    </location>
</feature>
<keyword evidence="4" id="KW-1185">Reference proteome</keyword>
<evidence type="ECO:0000259" key="2">
    <source>
        <dbReference type="Pfam" id="PF07593"/>
    </source>
</evidence>
<organism evidence="3 4">
    <name type="scientific">Nitrospirillum amazonense</name>
    <dbReference type="NCBI Taxonomy" id="28077"/>
    <lineage>
        <taxon>Bacteria</taxon>
        <taxon>Pseudomonadati</taxon>
        <taxon>Pseudomonadota</taxon>
        <taxon>Alphaproteobacteria</taxon>
        <taxon>Rhodospirillales</taxon>
        <taxon>Azospirillaceae</taxon>
        <taxon>Nitrospirillum</taxon>
    </lineage>
</organism>
<dbReference type="EMBL" id="VITR01000020">
    <property type="protein sequence ID" value="TWB35229.1"/>
    <property type="molecule type" value="Genomic_DNA"/>
</dbReference>
<dbReference type="AlphaFoldDB" id="A0A560GNH9"/>
<protein>
    <submittedName>
        <fullName evidence="3">VCBS repeat protein</fullName>
    </submittedName>
</protein>
<comment type="caution">
    <text evidence="3">The sequence shown here is derived from an EMBL/GenBank/DDBJ whole genome shotgun (WGS) entry which is preliminary data.</text>
</comment>
<gene>
    <name evidence="3" type="ORF">FBZ90_12028</name>
</gene>
<dbReference type="PANTHER" id="PTHR16026:SF0">
    <property type="entry name" value="CARTILAGE ACIDIC PROTEIN 1"/>
    <property type="match status" value="1"/>
</dbReference>
<proteinExistence type="predicted"/>
<reference evidence="3 4" key="1">
    <citation type="submission" date="2019-06" db="EMBL/GenBank/DDBJ databases">
        <title>Genomic Encyclopedia of Type Strains, Phase IV (KMG-V): Genome sequencing to study the core and pangenomes of soil and plant-associated prokaryotes.</title>
        <authorList>
            <person name="Whitman W."/>
        </authorList>
    </citation>
    <scope>NUCLEOTIDE SEQUENCE [LARGE SCALE GENOMIC DNA]</scope>
    <source>
        <strain evidence="3 4">BR 11622</strain>
    </source>
</reference>
<dbReference type="Proteomes" id="UP000315751">
    <property type="component" value="Unassembled WGS sequence"/>
</dbReference>
<sequence length="486" mass="50761">MVNDGAAFPRGGRVTLYPGDSLMFIACSNLIVPNPPISCAGIAVGDIDGDGRFDFVVICADAPNRVLSWDGGALVEHPAGPLADAKACARAALFADMDGDGREELYILNDPAGPGAAGALPTPDRLFACFGNRWVDLAALPENFAAANRAPGTTLACLDRLGSGRYGIVVGGQGTPLQLFELDRRGRLREMAEEAGLDIEADARLLLGSCLTGSLPDLFVGCADGPNLLFRNLGGGQYEEVAEELGLDDPIATASAATILDADGDGLVDLVLGTVDGAQRLFQHRAGGGFVDVTPPEMAQPGPVRAIIAADFDNDGYEELFFNLHGQPNRLFAWREDRWVAIDVGDAAEPDGLGTAAVVADIDGDGQLELLLGHGDGEAQPLSLFLASPTGNNWLRVLPLTAGGAPARGATVCLTAGGRRQLRSITSGSGGPYQREPVAHFGLGDLTQVDLLEVTWPDGATLKLEQPDLCRLMVAHHPSLGQQPTC</sequence>
<dbReference type="SUPFAM" id="SSF69318">
    <property type="entry name" value="Integrin alpha N-terminal domain"/>
    <property type="match status" value="1"/>
</dbReference>
<dbReference type="Pfam" id="PF13517">
    <property type="entry name" value="FG-GAP_3"/>
    <property type="match status" value="2"/>
</dbReference>
<accession>A0A560GNH9</accession>
<dbReference type="InterPro" id="IPR028994">
    <property type="entry name" value="Integrin_alpha_N"/>
</dbReference>
<dbReference type="InterPro" id="IPR027039">
    <property type="entry name" value="Crtac1"/>
</dbReference>
<dbReference type="InterPro" id="IPR011519">
    <property type="entry name" value="UnbV_ASPIC"/>
</dbReference>
<dbReference type="InterPro" id="IPR013517">
    <property type="entry name" value="FG-GAP"/>
</dbReference>
<keyword evidence="1" id="KW-0732">Signal</keyword>
<evidence type="ECO:0000313" key="3">
    <source>
        <dbReference type="EMBL" id="TWB35229.1"/>
    </source>
</evidence>
<dbReference type="Pfam" id="PF07593">
    <property type="entry name" value="UnbV_ASPIC"/>
    <property type="match status" value="1"/>
</dbReference>
<dbReference type="PANTHER" id="PTHR16026">
    <property type="entry name" value="CARTILAGE ACIDIC PROTEIN 1"/>
    <property type="match status" value="1"/>
</dbReference>